<feature type="transmembrane region" description="Helical" evidence="12">
    <location>
        <begin position="344"/>
        <end position="361"/>
    </location>
</feature>
<feature type="transmembrane region" description="Helical" evidence="12">
    <location>
        <begin position="367"/>
        <end position="391"/>
    </location>
</feature>
<evidence type="ECO:0000313" key="14">
    <source>
        <dbReference type="Proteomes" id="UP001220662"/>
    </source>
</evidence>
<keyword evidence="5" id="KW-0460">Magnesium</keyword>
<evidence type="ECO:0000256" key="2">
    <source>
        <dbReference type="ARBA" id="ARBA00022676"/>
    </source>
</evidence>
<dbReference type="Pfam" id="PF13641">
    <property type="entry name" value="Glyco_tranf_2_3"/>
    <property type="match status" value="1"/>
</dbReference>
<dbReference type="EMBL" id="JARJLR010000501">
    <property type="protein sequence ID" value="MDF3846022.1"/>
    <property type="molecule type" value="Genomic_DNA"/>
</dbReference>
<comment type="catalytic activity">
    <reaction evidence="8">
        <text>a 1,2-diacyl-sn-glycerol + UDP-alpha-D-glucose = a 1,2-diacyl-3-O-(beta-D-glucopyranosyl)-sn-glycerol + UDP + H(+)</text>
        <dbReference type="Rhea" id="RHEA:17285"/>
        <dbReference type="ChEBI" id="CHEBI:15378"/>
        <dbReference type="ChEBI" id="CHEBI:17815"/>
        <dbReference type="ChEBI" id="CHEBI:58223"/>
        <dbReference type="ChEBI" id="CHEBI:58885"/>
        <dbReference type="ChEBI" id="CHEBI:75799"/>
        <dbReference type="EC" id="2.4.1.336"/>
    </reaction>
</comment>
<dbReference type="InterPro" id="IPR029044">
    <property type="entry name" value="Nucleotide-diphossugar_trans"/>
</dbReference>
<evidence type="ECO:0000256" key="3">
    <source>
        <dbReference type="ARBA" id="ARBA00022679"/>
    </source>
</evidence>
<evidence type="ECO:0000256" key="10">
    <source>
        <dbReference type="ARBA" id="ARBA00068721"/>
    </source>
</evidence>
<feature type="transmembrane region" description="Helical" evidence="12">
    <location>
        <begin position="718"/>
        <end position="740"/>
    </location>
</feature>
<evidence type="ECO:0000256" key="9">
    <source>
        <dbReference type="ARBA" id="ARBA00066964"/>
    </source>
</evidence>
<dbReference type="InterPro" id="IPR050321">
    <property type="entry name" value="Glycosyltr_2/OpgH_subfam"/>
</dbReference>
<dbReference type="SUPFAM" id="SSF51445">
    <property type="entry name" value="(Trans)glycosidases"/>
    <property type="match status" value="1"/>
</dbReference>
<keyword evidence="6 12" id="KW-1133">Transmembrane helix</keyword>
<dbReference type="AlphaFoldDB" id="A0AAW6PG25"/>
<protein>
    <recommendedName>
        <fullName evidence="10">Beta-monoglucosyldiacylglycerol synthase</fullName>
        <ecNumber evidence="9">2.4.1.336</ecNumber>
    </recommendedName>
    <alternativeName>
        <fullName evidence="11">UDP-glucose:1,2-diacylglycerol 3-beta-D-glucosyltransferase</fullName>
    </alternativeName>
</protein>
<dbReference type="GO" id="GO:0005886">
    <property type="term" value="C:plasma membrane"/>
    <property type="evidence" value="ECO:0007669"/>
    <property type="project" value="TreeGrafter"/>
</dbReference>
<evidence type="ECO:0000256" key="11">
    <source>
        <dbReference type="ARBA" id="ARBA00078564"/>
    </source>
</evidence>
<keyword evidence="2 13" id="KW-0328">Glycosyltransferase</keyword>
<keyword evidence="3 13" id="KW-0808">Transferase</keyword>
<evidence type="ECO:0000256" key="6">
    <source>
        <dbReference type="ARBA" id="ARBA00022989"/>
    </source>
</evidence>
<dbReference type="CDD" id="cd06435">
    <property type="entry name" value="CESA_NdvC_like"/>
    <property type="match status" value="1"/>
</dbReference>
<sequence>MPSRKFGLNLVVLVALAALLTGVWALYNRPVSAPDWPESISGFSFSPFRLDQSPQSGRFPSDEQIRSDLELVSRMTENIRTYSTKGSLSDIPFLAEEYGMRVSLGIWISADEAENEAEIARGIEIANRSRSVVRVIVGNEALFRREVTKDQLIGYLDRVRAAVKVPVTTAEQWHIYEKYPELAKHVDLIAAHVLPYWEFVPMQDSVQFVLDRARDLRLKFPKKPLLLAEVGWPSNGRMRGGATATQADQAIYLRELTNALNKKGYNYFVVEAFDQPWKYTDEGSVGAYWGVFNAARQPKFNFQGPVVAIPKWRVLAIASVVLALLTFTLLLIDSSALRQRGRTFLAVVSFVCASILVWIGYDYSQQYSTWFSITVGVLLGIGALGVVIVLFTEAHELAEAVWTRKRRRLFLPVTEADAYRPKVSIHVPCYNEPPEMLKETLNALARLDYPDFEVLVIDNNTKDPAVWEPVQAHCELLGPRFRFFHVAPLAGFKGGALNYALQFVAPDAEVIAVIDSDYCVEPDWLKHMVPHFADPQIAVVQSPQDYRDQHESAFKRLCYAEYKGFFHIGMVTRNDRDAIIEHGTMTMVRRQVLDELKWAEWCITEDAELGLRVFERGLSAAYFERSYGKGLMPDTFIDFKKQRFRWAYGAIQIMKRHTDALLRGRGPDGSKLTGGQRYHFVAGWLPWIADGMNIFFTLGALLWSAAMIIVPKRVDPPLLIFAILPLTLFAFKVGKILFLYRRTVGVNLRDALFAALAGLSLSHTIAKAVLYGFVTRSIPFFRTPKMRSSHGLLVALAEAREEVFIMLLLWGAALGIVLVQGVPSPDLMFWVVMLLVQSLPYLAALIMALLSSLPRPREEEALSGSEQVG</sequence>
<dbReference type="EC" id="2.4.1.336" evidence="9"/>
<dbReference type="GO" id="GO:0016758">
    <property type="term" value="F:hexosyltransferase activity"/>
    <property type="evidence" value="ECO:0007669"/>
    <property type="project" value="TreeGrafter"/>
</dbReference>
<feature type="transmembrane region" description="Helical" evidence="12">
    <location>
        <begin position="752"/>
        <end position="774"/>
    </location>
</feature>
<dbReference type="FunFam" id="3.90.550.10:FF:000164">
    <property type="entry name" value="Beta-(1-3)-glucosyl transferase"/>
    <property type="match status" value="1"/>
</dbReference>
<keyword evidence="7 12" id="KW-0472">Membrane</keyword>
<feature type="transmembrane region" description="Helical" evidence="12">
    <location>
        <begin position="312"/>
        <end position="332"/>
    </location>
</feature>
<evidence type="ECO:0000313" key="13">
    <source>
        <dbReference type="EMBL" id="MDF3846022.1"/>
    </source>
</evidence>
<reference evidence="13" key="1">
    <citation type="submission" date="2023-03" db="EMBL/GenBank/DDBJ databases">
        <title>Draft assemblies of triclosan tolerant bacteria isolated from returned activated sludge.</title>
        <authorList>
            <person name="Van Hamelsveld S."/>
        </authorList>
    </citation>
    <scope>NUCLEOTIDE SEQUENCE</scope>
    <source>
        <strain evidence="13">GW210015_S63</strain>
    </source>
</reference>
<name>A0AAW6PG25_9PSED</name>
<feature type="transmembrane region" description="Helical" evidence="12">
    <location>
        <begin position="684"/>
        <end position="706"/>
    </location>
</feature>
<gene>
    <name evidence="13" type="ORF">P3W55_30305</name>
</gene>
<proteinExistence type="predicted"/>
<feature type="transmembrane region" description="Helical" evidence="12">
    <location>
        <begin position="829"/>
        <end position="850"/>
    </location>
</feature>
<dbReference type="PANTHER" id="PTHR43867:SF4">
    <property type="entry name" value="BETA-(1-3)-GLUCOSYL TRANSFERASE"/>
    <property type="match status" value="1"/>
</dbReference>
<organism evidence="13 14">
    <name type="scientific">Pseudomonas citronellolis</name>
    <dbReference type="NCBI Taxonomy" id="53408"/>
    <lineage>
        <taxon>Bacteria</taxon>
        <taxon>Pseudomonadati</taxon>
        <taxon>Pseudomonadota</taxon>
        <taxon>Gammaproteobacteria</taxon>
        <taxon>Pseudomonadales</taxon>
        <taxon>Pseudomonadaceae</taxon>
        <taxon>Pseudomonas</taxon>
    </lineage>
</organism>
<dbReference type="Proteomes" id="UP001220662">
    <property type="component" value="Unassembled WGS sequence"/>
</dbReference>
<evidence type="ECO:0000256" key="5">
    <source>
        <dbReference type="ARBA" id="ARBA00022842"/>
    </source>
</evidence>
<evidence type="ECO:0000256" key="7">
    <source>
        <dbReference type="ARBA" id="ARBA00023136"/>
    </source>
</evidence>
<dbReference type="Gene3D" id="3.20.20.80">
    <property type="entry name" value="Glycosidases"/>
    <property type="match status" value="1"/>
</dbReference>
<evidence type="ECO:0000256" key="12">
    <source>
        <dbReference type="SAM" id="Phobius"/>
    </source>
</evidence>
<evidence type="ECO:0000256" key="8">
    <source>
        <dbReference type="ARBA" id="ARBA00053004"/>
    </source>
</evidence>
<dbReference type="SUPFAM" id="SSF53448">
    <property type="entry name" value="Nucleotide-diphospho-sugar transferases"/>
    <property type="match status" value="1"/>
</dbReference>
<dbReference type="RefSeq" id="WP_276216224.1">
    <property type="nucleotide sequence ID" value="NZ_JARJLR010000501.1"/>
</dbReference>
<feature type="transmembrane region" description="Helical" evidence="12">
    <location>
        <begin position="803"/>
        <end position="822"/>
    </location>
</feature>
<dbReference type="Gene3D" id="3.90.550.10">
    <property type="entry name" value="Spore Coat Polysaccharide Biosynthesis Protein SpsA, Chain A"/>
    <property type="match status" value="1"/>
</dbReference>
<accession>A0AAW6PG25</accession>
<evidence type="ECO:0000256" key="1">
    <source>
        <dbReference type="ARBA" id="ARBA00004141"/>
    </source>
</evidence>
<comment type="caution">
    <text evidence="13">The sequence shown here is derived from an EMBL/GenBank/DDBJ whole genome shotgun (WGS) entry which is preliminary data.</text>
</comment>
<keyword evidence="4 12" id="KW-0812">Transmembrane</keyword>
<comment type="subcellular location">
    <subcellularLocation>
        <location evidence="1">Membrane</location>
        <topology evidence="1">Multi-pass membrane protein</topology>
    </subcellularLocation>
</comment>
<dbReference type="InterPro" id="IPR017853">
    <property type="entry name" value="GH"/>
</dbReference>
<dbReference type="PANTHER" id="PTHR43867">
    <property type="entry name" value="CELLULOSE SYNTHASE CATALYTIC SUBUNIT A [UDP-FORMING]"/>
    <property type="match status" value="1"/>
</dbReference>
<evidence type="ECO:0000256" key="4">
    <source>
        <dbReference type="ARBA" id="ARBA00022692"/>
    </source>
</evidence>